<dbReference type="PANTHER" id="PTHR43875">
    <property type="entry name" value="MALTODEXTRIN IMPORT ATP-BINDING PROTEIN MSMX"/>
    <property type="match status" value="1"/>
</dbReference>
<proteinExistence type="predicted"/>
<evidence type="ECO:0000313" key="8">
    <source>
        <dbReference type="EMBL" id="AVP48990.1"/>
    </source>
</evidence>
<dbReference type="Gene3D" id="3.40.50.300">
    <property type="entry name" value="P-loop containing nucleotide triphosphate hydrolases"/>
    <property type="match status" value="1"/>
</dbReference>
<dbReference type="Pfam" id="PF00005">
    <property type="entry name" value="ABC_tran"/>
    <property type="match status" value="1"/>
</dbReference>
<sequence>MKVELRNLSKKYEGNHAYTLENINLIIDDNDFCVLLGPSGCGKTTLLRMIAGLNSITKGDLLFNSKRANNLAPKDRDIAMVFQSYALYPHMNVYKNMAFGLQMKKERKNVIDTRVKDIAAILNISHLLYKKPSELSGGQRQRVALGRAIVRKPSLFLMDEPLSNLDSKLRENMRIELVKLHQALNTTTIYVTHDQIEAMTMGTKIVLMHDQKIQQVGEPMELYTNPQNLFVANFIGNPTINTFEGKYTNGYFVSENNFIKVPISLKTKLEENEKIYLCSRSEDVKFSTKKDAHCELTVIHIEQLGKENEVKGAIDDTNNISVTVENSLKIKPYEKINVRFNSYFIFDGKTKKRIY</sequence>
<evidence type="ECO:0000256" key="2">
    <source>
        <dbReference type="ARBA" id="ARBA00022475"/>
    </source>
</evidence>
<dbReference type="AlphaFoldDB" id="A0A2S0NJ08"/>
<evidence type="ECO:0000256" key="3">
    <source>
        <dbReference type="ARBA" id="ARBA00022741"/>
    </source>
</evidence>
<name>A0A2S0NJ08_9MOLU</name>
<dbReference type="Proteomes" id="UP000239250">
    <property type="component" value="Chromosome"/>
</dbReference>
<dbReference type="PANTHER" id="PTHR43875:SF15">
    <property type="entry name" value="TREHALOSE IMPORT ATP-BINDING PROTEIN SUGC"/>
    <property type="match status" value="1"/>
</dbReference>
<reference evidence="9" key="1">
    <citation type="submission" date="2018-02" db="EMBL/GenBank/DDBJ databases">
        <title>Firefly genomes illuminate parallel origins of bioluminescence in beetles.</title>
        <authorList>
            <person name="Fallon T.R."/>
            <person name="Lower S.E.S."/>
            <person name="Behringer M."/>
            <person name="Weng J.-K."/>
        </authorList>
    </citation>
    <scope>NUCLEOTIDE SEQUENCE [LARGE SCALE GENOMIC DNA]</scope>
</reference>
<evidence type="ECO:0000256" key="4">
    <source>
        <dbReference type="ARBA" id="ARBA00022840"/>
    </source>
</evidence>
<dbReference type="InterPro" id="IPR003439">
    <property type="entry name" value="ABC_transporter-like_ATP-bd"/>
</dbReference>
<evidence type="ECO:0000259" key="7">
    <source>
        <dbReference type="PROSITE" id="PS50893"/>
    </source>
</evidence>
<evidence type="ECO:0000256" key="5">
    <source>
        <dbReference type="ARBA" id="ARBA00022967"/>
    </source>
</evidence>
<dbReference type="GO" id="GO:0008643">
    <property type="term" value="P:carbohydrate transport"/>
    <property type="evidence" value="ECO:0007669"/>
    <property type="project" value="InterPro"/>
</dbReference>
<dbReference type="SUPFAM" id="SSF50331">
    <property type="entry name" value="MOP-like"/>
    <property type="match status" value="1"/>
</dbReference>
<dbReference type="PROSITE" id="PS50893">
    <property type="entry name" value="ABC_TRANSPORTER_2"/>
    <property type="match status" value="1"/>
</dbReference>
<protein>
    <submittedName>
        <fullName evidence="8">ABC transporter ATP-binding protein</fullName>
    </submittedName>
</protein>
<dbReference type="PROSITE" id="PS00211">
    <property type="entry name" value="ABC_TRANSPORTER_1"/>
    <property type="match status" value="1"/>
</dbReference>
<evidence type="ECO:0000256" key="1">
    <source>
        <dbReference type="ARBA" id="ARBA00022448"/>
    </source>
</evidence>
<keyword evidence="5" id="KW-1278">Translocase</keyword>
<dbReference type="Gene3D" id="2.40.50.100">
    <property type="match status" value="1"/>
</dbReference>
<dbReference type="InterPro" id="IPR017871">
    <property type="entry name" value="ABC_transporter-like_CS"/>
</dbReference>
<dbReference type="SMART" id="SM00382">
    <property type="entry name" value="AAA"/>
    <property type="match status" value="1"/>
</dbReference>
<keyword evidence="3" id="KW-0547">Nucleotide-binding</keyword>
<gene>
    <name evidence="8" type="ORF">C5T88_00075</name>
</gene>
<dbReference type="CDD" id="cd03301">
    <property type="entry name" value="ABC_MalK_N"/>
    <property type="match status" value="1"/>
</dbReference>
<keyword evidence="2" id="KW-1003">Cell membrane</keyword>
<dbReference type="InterPro" id="IPR015855">
    <property type="entry name" value="ABC_transpr_MalK-like"/>
</dbReference>
<dbReference type="EMBL" id="CP027019">
    <property type="protein sequence ID" value="AVP48990.1"/>
    <property type="molecule type" value="Genomic_DNA"/>
</dbReference>
<dbReference type="FunFam" id="3.40.50.300:FF:000042">
    <property type="entry name" value="Maltose/maltodextrin ABC transporter, ATP-binding protein"/>
    <property type="match status" value="1"/>
</dbReference>
<dbReference type="Gene3D" id="2.40.50.140">
    <property type="entry name" value="Nucleic acid-binding proteins"/>
    <property type="match status" value="1"/>
</dbReference>
<dbReference type="GO" id="GO:0016887">
    <property type="term" value="F:ATP hydrolysis activity"/>
    <property type="evidence" value="ECO:0007669"/>
    <property type="project" value="InterPro"/>
</dbReference>
<accession>A0A2S0NJ08</accession>
<dbReference type="InterPro" id="IPR027417">
    <property type="entry name" value="P-loop_NTPase"/>
</dbReference>
<dbReference type="SUPFAM" id="SSF52540">
    <property type="entry name" value="P-loop containing nucleoside triphosphate hydrolases"/>
    <property type="match status" value="1"/>
</dbReference>
<dbReference type="GO" id="GO:0140359">
    <property type="term" value="F:ABC-type transporter activity"/>
    <property type="evidence" value="ECO:0007669"/>
    <property type="project" value="InterPro"/>
</dbReference>
<dbReference type="GO" id="GO:0005524">
    <property type="term" value="F:ATP binding"/>
    <property type="evidence" value="ECO:0007669"/>
    <property type="project" value="UniProtKB-KW"/>
</dbReference>
<dbReference type="InterPro" id="IPR008995">
    <property type="entry name" value="Mo/tungstate-bd_C_term_dom"/>
</dbReference>
<evidence type="ECO:0000256" key="6">
    <source>
        <dbReference type="ARBA" id="ARBA00023136"/>
    </source>
</evidence>
<evidence type="ECO:0000313" key="9">
    <source>
        <dbReference type="Proteomes" id="UP000239250"/>
    </source>
</evidence>
<keyword evidence="6" id="KW-0472">Membrane</keyword>
<feature type="domain" description="ABC transporter" evidence="7">
    <location>
        <begin position="3"/>
        <end position="235"/>
    </location>
</feature>
<dbReference type="InterPro" id="IPR012340">
    <property type="entry name" value="NA-bd_OB-fold"/>
</dbReference>
<organism evidence="8 9">
    <name type="scientific">Williamsoniiplasma luminosum</name>
    <dbReference type="NCBI Taxonomy" id="214888"/>
    <lineage>
        <taxon>Bacteria</taxon>
        <taxon>Bacillati</taxon>
        <taxon>Mycoplasmatota</taxon>
        <taxon>Mollicutes</taxon>
        <taxon>Entomoplasmatales</taxon>
        <taxon>Williamsoniiplasma</taxon>
    </lineage>
</organism>
<dbReference type="RefSeq" id="WP_303662336.1">
    <property type="nucleotide sequence ID" value="NZ_CP027019.1"/>
</dbReference>
<dbReference type="InterPro" id="IPR003593">
    <property type="entry name" value="AAA+_ATPase"/>
</dbReference>
<keyword evidence="1" id="KW-0813">Transport</keyword>
<dbReference type="GO" id="GO:0055052">
    <property type="term" value="C:ATP-binding cassette (ABC) transporter complex, substrate-binding subunit-containing"/>
    <property type="evidence" value="ECO:0007669"/>
    <property type="project" value="TreeGrafter"/>
</dbReference>
<keyword evidence="4 8" id="KW-0067">ATP-binding</keyword>
<dbReference type="InterPro" id="IPR047641">
    <property type="entry name" value="ABC_transpr_MalK/UgpC-like"/>
</dbReference>